<proteinExistence type="predicted"/>
<feature type="region of interest" description="Disordered" evidence="1">
    <location>
        <begin position="388"/>
        <end position="412"/>
    </location>
</feature>
<reference evidence="2 3" key="1">
    <citation type="submission" date="2019-06" db="EMBL/GenBank/DDBJ databases">
        <title>A chromosomal-level reference genome of Carpinus fangiana (Coryloideae, Betulaceae).</title>
        <authorList>
            <person name="Yang X."/>
            <person name="Wang Z."/>
            <person name="Zhang L."/>
            <person name="Hao G."/>
            <person name="Liu J."/>
            <person name="Yang Y."/>
        </authorList>
    </citation>
    <scope>NUCLEOTIDE SEQUENCE [LARGE SCALE GENOMIC DNA]</scope>
    <source>
        <strain evidence="2">Cfa_2016G</strain>
        <tissue evidence="2">Leaf</tissue>
    </source>
</reference>
<evidence type="ECO:0008006" key="4">
    <source>
        <dbReference type="Google" id="ProtNLM"/>
    </source>
</evidence>
<feature type="region of interest" description="Disordered" evidence="1">
    <location>
        <begin position="269"/>
        <end position="330"/>
    </location>
</feature>
<feature type="compositionally biased region" description="Basic residues" evidence="1">
    <location>
        <begin position="19"/>
        <end position="28"/>
    </location>
</feature>
<accession>A0A5N6RSY9</accession>
<dbReference type="PANTHER" id="PTHR34682">
    <property type="entry name" value="AT HOOK MOTIF-CONTAINING PROTEIN"/>
    <property type="match status" value="1"/>
</dbReference>
<dbReference type="OrthoDB" id="1910926at2759"/>
<feature type="compositionally biased region" description="Polar residues" evidence="1">
    <location>
        <begin position="279"/>
        <end position="295"/>
    </location>
</feature>
<feature type="compositionally biased region" description="Polar residues" evidence="1">
    <location>
        <begin position="1"/>
        <end position="11"/>
    </location>
</feature>
<evidence type="ECO:0000313" key="3">
    <source>
        <dbReference type="Proteomes" id="UP000327013"/>
    </source>
</evidence>
<dbReference type="InterPro" id="IPR045881">
    <property type="entry name" value="MNM1-like"/>
</dbReference>
<gene>
    <name evidence="2" type="ORF">FH972_020354</name>
</gene>
<evidence type="ECO:0000256" key="1">
    <source>
        <dbReference type="SAM" id="MobiDB-lite"/>
    </source>
</evidence>
<dbReference type="PANTHER" id="PTHR34682:SF1">
    <property type="entry name" value="PROTEIN METABOLIC NETWORK MODULATOR 1"/>
    <property type="match status" value="1"/>
</dbReference>
<evidence type="ECO:0000313" key="2">
    <source>
        <dbReference type="EMBL" id="KAE8125566.1"/>
    </source>
</evidence>
<dbReference type="EMBL" id="CM017328">
    <property type="protein sequence ID" value="KAE8125567.1"/>
    <property type="molecule type" value="Genomic_DNA"/>
</dbReference>
<name>A0A5N6RSY9_9ROSI</name>
<dbReference type="Proteomes" id="UP000327013">
    <property type="component" value="Chromosome 8"/>
</dbReference>
<keyword evidence="3" id="KW-1185">Reference proteome</keyword>
<feature type="region of interest" description="Disordered" evidence="1">
    <location>
        <begin position="149"/>
        <end position="172"/>
    </location>
</feature>
<dbReference type="AlphaFoldDB" id="A0A5N6RSY9"/>
<feature type="region of interest" description="Disordered" evidence="1">
    <location>
        <begin position="1"/>
        <end position="65"/>
    </location>
</feature>
<sequence length="412" mass="44639">MNQTYQGSNPDGSVDVPVKRKRGRPRKYPKLDLEEKARIPKDQNLHRRESHRVPPGFEGANGNQPRQVDSIDNANDGMAGQVVSGVIEAAFDAGYLLSVRVGNSDTTLRGVVFKPGHYVPVSAENDVAPEMQMIRRNEVPLPAENYTHGHGFNPRSREREQNFNSHRNGNHSLNELPIVNQFVPKSANLVALKGKQVPSVAAQTARPVIPKGNVVPVVLKPVNGIALANQPSPYAIQPAHLVASKSNKVVRGAQSSDGSIVNNQVPAVVNQVPPPQPQSSHQFTAKDSQSDNVPSTRPPEEVSKKIQAPSESAKTGIDGSTLAGKTSVKGSGHRLVDEIDDIDQPLLIEPLQSVQPDLHTQPDPAAKPFENNITGKMTELLQVLQESTMENQVPQAEEPATASVLKLEEPRN</sequence>
<feature type="compositionally biased region" description="Polar residues" evidence="1">
    <location>
        <begin position="162"/>
        <end position="172"/>
    </location>
</feature>
<dbReference type="EMBL" id="CM017328">
    <property type="protein sequence ID" value="KAE8125566.1"/>
    <property type="molecule type" value="Genomic_DNA"/>
</dbReference>
<dbReference type="EMBL" id="CM017328">
    <property type="protein sequence ID" value="KAE8125568.1"/>
    <property type="molecule type" value="Genomic_DNA"/>
</dbReference>
<feature type="compositionally biased region" description="Basic and acidic residues" evidence="1">
    <location>
        <begin position="29"/>
        <end position="47"/>
    </location>
</feature>
<protein>
    <recommendedName>
        <fullName evidence="4">AT hook motif-containing protein</fullName>
    </recommendedName>
</protein>
<organism evidence="2 3">
    <name type="scientific">Carpinus fangiana</name>
    <dbReference type="NCBI Taxonomy" id="176857"/>
    <lineage>
        <taxon>Eukaryota</taxon>
        <taxon>Viridiplantae</taxon>
        <taxon>Streptophyta</taxon>
        <taxon>Embryophyta</taxon>
        <taxon>Tracheophyta</taxon>
        <taxon>Spermatophyta</taxon>
        <taxon>Magnoliopsida</taxon>
        <taxon>eudicotyledons</taxon>
        <taxon>Gunneridae</taxon>
        <taxon>Pentapetalae</taxon>
        <taxon>rosids</taxon>
        <taxon>fabids</taxon>
        <taxon>Fagales</taxon>
        <taxon>Betulaceae</taxon>
        <taxon>Carpinus</taxon>
    </lineage>
</organism>